<comment type="caution">
    <text evidence="3">The sequence shown here is derived from an EMBL/GenBank/DDBJ whole genome shotgun (WGS) entry which is preliminary data.</text>
</comment>
<accession>A0ABP0GXD6</accession>
<dbReference type="InterPro" id="IPR004843">
    <property type="entry name" value="Calcineurin-like_PHP"/>
</dbReference>
<organism evidence="3 4">
    <name type="scientific">Clavelina lepadiformis</name>
    <name type="common">Light-bulb sea squirt</name>
    <name type="synonym">Ascidia lepadiformis</name>
    <dbReference type="NCBI Taxonomy" id="159417"/>
    <lineage>
        <taxon>Eukaryota</taxon>
        <taxon>Metazoa</taxon>
        <taxon>Chordata</taxon>
        <taxon>Tunicata</taxon>
        <taxon>Ascidiacea</taxon>
        <taxon>Aplousobranchia</taxon>
        <taxon>Clavelinidae</taxon>
        <taxon>Clavelina</taxon>
    </lineage>
</organism>
<dbReference type="Proteomes" id="UP001642483">
    <property type="component" value="Unassembled WGS sequence"/>
</dbReference>
<evidence type="ECO:0000313" key="4">
    <source>
        <dbReference type="Proteomes" id="UP001642483"/>
    </source>
</evidence>
<dbReference type="InterPro" id="IPR029052">
    <property type="entry name" value="Metallo-depent_PP-like"/>
</dbReference>
<feature type="chain" id="PRO_5046809758" description="Calcineurin-like phosphoesterase domain-containing protein" evidence="1">
    <location>
        <begin position="31"/>
        <end position="335"/>
    </location>
</feature>
<dbReference type="EMBL" id="CAWYQH010000152">
    <property type="protein sequence ID" value="CAK8695626.1"/>
    <property type="molecule type" value="Genomic_DNA"/>
</dbReference>
<dbReference type="PANTHER" id="PTHR43143:SF1">
    <property type="entry name" value="SERINE_THREONINE-PROTEIN PHOSPHATASE CPPED1"/>
    <property type="match status" value="1"/>
</dbReference>
<dbReference type="InterPro" id="IPR051918">
    <property type="entry name" value="STPP_CPPED1"/>
</dbReference>
<feature type="signal peptide" evidence="1">
    <location>
        <begin position="1"/>
        <end position="30"/>
    </location>
</feature>
<protein>
    <recommendedName>
        <fullName evidence="2">Calcineurin-like phosphoesterase domain-containing protein</fullName>
    </recommendedName>
</protein>
<dbReference type="Pfam" id="PF00149">
    <property type="entry name" value="Metallophos"/>
    <property type="match status" value="1"/>
</dbReference>
<dbReference type="SUPFAM" id="SSF56300">
    <property type="entry name" value="Metallo-dependent phosphatases"/>
    <property type="match status" value="1"/>
</dbReference>
<proteinExistence type="predicted"/>
<name>A0ABP0GXD6_CLALP</name>
<gene>
    <name evidence="3" type="ORF">CVLEPA_LOCUS28875</name>
</gene>
<evidence type="ECO:0000259" key="2">
    <source>
        <dbReference type="Pfam" id="PF00149"/>
    </source>
</evidence>
<dbReference type="Gene3D" id="3.60.21.10">
    <property type="match status" value="1"/>
</dbReference>
<evidence type="ECO:0000313" key="3">
    <source>
        <dbReference type="EMBL" id="CAK8695626.1"/>
    </source>
</evidence>
<keyword evidence="1" id="KW-0732">Signal</keyword>
<sequence>MAGIRSALIATNITLSLVFFYLCTLPSSRAWDGNQFRKADEKEIEHYTEAEEGSWSEAYYFIFSTDPQPGLIDMIEGGDGSRWDTELENTRNAMTAINNMKPPPKFLFVGGDIVNAFPGESLRKRQEADIREAFSYLNSSIPIFVISGNHDLGNVPTPDTMESYQKEFGDDYYAFWVGGVMYIALNSQCMFNSTYTEGLCTMQDVWLQKELDRAGNSSCQHVVILMHIPPFIDSLEESNTYFSIPVSRRLALLRQFSHAGVEKVFSGHYHRNSGSVWTEQKQDGSSVEIEVVVSSALGAQLGGDQSGIRVVKVLKNAISHSYYTISDIPESVTLP</sequence>
<feature type="domain" description="Calcineurin-like phosphoesterase" evidence="2">
    <location>
        <begin position="92"/>
        <end position="271"/>
    </location>
</feature>
<dbReference type="PANTHER" id="PTHR43143">
    <property type="entry name" value="METALLOPHOSPHOESTERASE, CALCINEURIN SUPERFAMILY"/>
    <property type="match status" value="1"/>
</dbReference>
<keyword evidence="4" id="KW-1185">Reference proteome</keyword>
<reference evidence="3 4" key="1">
    <citation type="submission" date="2024-02" db="EMBL/GenBank/DDBJ databases">
        <authorList>
            <person name="Daric V."/>
            <person name="Darras S."/>
        </authorList>
    </citation>
    <scope>NUCLEOTIDE SEQUENCE [LARGE SCALE GENOMIC DNA]</scope>
</reference>
<evidence type="ECO:0000256" key="1">
    <source>
        <dbReference type="SAM" id="SignalP"/>
    </source>
</evidence>